<name>A0ABX7CVM3_SPHMU</name>
<keyword evidence="1" id="KW-0812">Transmembrane</keyword>
<evidence type="ECO:0000313" key="4">
    <source>
        <dbReference type="Proteomes" id="UP000595498"/>
    </source>
</evidence>
<dbReference type="Pfam" id="PF02554">
    <property type="entry name" value="CstA"/>
    <property type="match status" value="1"/>
</dbReference>
<feature type="domain" description="CstA N-terminal" evidence="2">
    <location>
        <begin position="3"/>
        <end position="35"/>
    </location>
</feature>
<keyword evidence="1" id="KW-0472">Membrane</keyword>
<dbReference type="InterPro" id="IPR003706">
    <property type="entry name" value="CstA_N"/>
</dbReference>
<accession>A0ABX7CVM3</accession>
<evidence type="ECO:0000259" key="2">
    <source>
        <dbReference type="Pfam" id="PF02554"/>
    </source>
</evidence>
<dbReference type="EMBL" id="CP068224">
    <property type="protein sequence ID" value="QQT56145.1"/>
    <property type="molecule type" value="Genomic_DNA"/>
</dbReference>
<reference evidence="3 4" key="1">
    <citation type="submission" date="2021-01" db="EMBL/GenBank/DDBJ databases">
        <title>FDA dAtabase for Regulatory Grade micrObial Sequences (FDA-ARGOS): Supporting development and validation of Infectious Disease Dx tests.</title>
        <authorList>
            <person name="Sproer C."/>
            <person name="Gronow S."/>
            <person name="Severitt S."/>
            <person name="Schroder I."/>
            <person name="Tallon L."/>
            <person name="Sadzewicz L."/>
            <person name="Zhao X."/>
            <person name="Boylan J."/>
            <person name="Ott S."/>
            <person name="Bowen H."/>
            <person name="Vavikolanu K."/>
            <person name="Mehta A."/>
            <person name="Aluvathingal J."/>
            <person name="Nadendla S."/>
            <person name="Lowell S."/>
            <person name="Myers T."/>
            <person name="Yan Y."/>
            <person name="Sichtig H."/>
        </authorList>
    </citation>
    <scope>NUCLEOTIDE SEQUENCE [LARGE SCALE GENOMIC DNA]</scope>
    <source>
        <strain evidence="3 4">FDAARGOS_1141</strain>
    </source>
</reference>
<keyword evidence="1" id="KW-1133">Transmembrane helix</keyword>
<keyword evidence="4" id="KW-1185">Reference proteome</keyword>
<feature type="transmembrane region" description="Helical" evidence="1">
    <location>
        <begin position="6"/>
        <end position="26"/>
    </location>
</feature>
<sequence>MIGGPVLPFTFIVIARGAISGLHAIIATGTRPKKL</sequence>
<gene>
    <name evidence="3" type="ORF">I6I98_13130</name>
</gene>
<protein>
    <recommendedName>
        <fullName evidence="2">CstA N-terminal domain-containing protein</fullName>
    </recommendedName>
</protein>
<organism evidence="3 4">
    <name type="scientific">Sphingobacterium multivorum</name>
    <dbReference type="NCBI Taxonomy" id="28454"/>
    <lineage>
        <taxon>Bacteria</taxon>
        <taxon>Pseudomonadati</taxon>
        <taxon>Bacteroidota</taxon>
        <taxon>Sphingobacteriia</taxon>
        <taxon>Sphingobacteriales</taxon>
        <taxon>Sphingobacteriaceae</taxon>
        <taxon>Sphingobacterium</taxon>
    </lineage>
</organism>
<proteinExistence type="predicted"/>
<evidence type="ECO:0000313" key="3">
    <source>
        <dbReference type="EMBL" id="QQT56145.1"/>
    </source>
</evidence>
<dbReference type="Proteomes" id="UP000595498">
    <property type="component" value="Chromosome"/>
</dbReference>
<evidence type="ECO:0000256" key="1">
    <source>
        <dbReference type="SAM" id="Phobius"/>
    </source>
</evidence>